<dbReference type="AlphaFoldDB" id="A0A4W5LIM9"/>
<keyword evidence="4" id="KW-1185">Reference proteome</keyword>
<feature type="chain" id="PRO_5021372383" description="Protein UNC80 C-terminal domain-containing protein" evidence="1">
    <location>
        <begin position="17"/>
        <end position="56"/>
    </location>
</feature>
<dbReference type="Ensembl" id="ENSHHUT00000026811.1">
    <property type="protein sequence ID" value="ENSHHUP00000025791.1"/>
    <property type="gene ID" value="ENSHHUG00000016278.1"/>
</dbReference>
<feature type="signal peptide" evidence="1">
    <location>
        <begin position="1"/>
        <end position="16"/>
    </location>
</feature>
<dbReference type="GO" id="GO:0055080">
    <property type="term" value="P:monoatomic cation homeostasis"/>
    <property type="evidence" value="ECO:0007669"/>
    <property type="project" value="TreeGrafter"/>
</dbReference>
<evidence type="ECO:0000256" key="1">
    <source>
        <dbReference type="SAM" id="SignalP"/>
    </source>
</evidence>
<reference evidence="4" key="1">
    <citation type="submission" date="2018-06" db="EMBL/GenBank/DDBJ databases">
        <title>Genome assembly of Danube salmon.</title>
        <authorList>
            <person name="Macqueen D.J."/>
            <person name="Gundappa M.K."/>
        </authorList>
    </citation>
    <scope>NUCLEOTIDE SEQUENCE [LARGE SCALE GENOMIC DNA]</scope>
</reference>
<dbReference type="PANTHER" id="PTHR31781">
    <property type="entry name" value="UNC80"/>
    <property type="match status" value="1"/>
</dbReference>
<accession>A0A4W5LIM9</accession>
<evidence type="ECO:0000313" key="3">
    <source>
        <dbReference type="Ensembl" id="ENSHHUP00000025791.1"/>
    </source>
</evidence>
<dbReference type="STRING" id="62062.ENSHHUP00000025791"/>
<dbReference type="PANTHER" id="PTHR31781:SF1">
    <property type="entry name" value="PROTEIN UNC-80 HOMOLOG"/>
    <property type="match status" value="1"/>
</dbReference>
<feature type="domain" description="Protein UNC80 C-terminal" evidence="2">
    <location>
        <begin position="1"/>
        <end position="55"/>
    </location>
</feature>
<dbReference type="GO" id="GO:0030424">
    <property type="term" value="C:axon"/>
    <property type="evidence" value="ECO:0007669"/>
    <property type="project" value="TreeGrafter"/>
</dbReference>
<reference evidence="3" key="3">
    <citation type="submission" date="2025-09" db="UniProtKB">
        <authorList>
            <consortium name="Ensembl"/>
        </authorList>
    </citation>
    <scope>IDENTIFICATION</scope>
</reference>
<dbReference type="Pfam" id="PF20262">
    <property type="entry name" value="UNC80_C"/>
    <property type="match status" value="1"/>
</dbReference>
<dbReference type="GO" id="GO:0005261">
    <property type="term" value="F:monoatomic cation channel activity"/>
    <property type="evidence" value="ECO:0007669"/>
    <property type="project" value="TreeGrafter"/>
</dbReference>
<organism evidence="3 4">
    <name type="scientific">Hucho hucho</name>
    <name type="common">huchen</name>
    <dbReference type="NCBI Taxonomy" id="62062"/>
    <lineage>
        <taxon>Eukaryota</taxon>
        <taxon>Metazoa</taxon>
        <taxon>Chordata</taxon>
        <taxon>Craniata</taxon>
        <taxon>Vertebrata</taxon>
        <taxon>Euteleostomi</taxon>
        <taxon>Actinopterygii</taxon>
        <taxon>Neopterygii</taxon>
        <taxon>Teleostei</taxon>
        <taxon>Protacanthopterygii</taxon>
        <taxon>Salmoniformes</taxon>
        <taxon>Salmonidae</taxon>
        <taxon>Salmoninae</taxon>
        <taxon>Hucho</taxon>
    </lineage>
</organism>
<evidence type="ECO:0000313" key="4">
    <source>
        <dbReference type="Proteomes" id="UP000314982"/>
    </source>
</evidence>
<protein>
    <recommendedName>
        <fullName evidence="2">Protein UNC80 C-terminal domain-containing protein</fullName>
    </recommendedName>
</protein>
<evidence type="ECO:0000259" key="2">
    <source>
        <dbReference type="Pfam" id="PF20262"/>
    </source>
</evidence>
<proteinExistence type="predicted"/>
<keyword evidence="1" id="KW-0732">Signal</keyword>
<dbReference type="InterPro" id="IPR046460">
    <property type="entry name" value="UNC80_C"/>
</dbReference>
<dbReference type="GO" id="GO:0034703">
    <property type="term" value="C:cation channel complex"/>
    <property type="evidence" value="ECO:0007669"/>
    <property type="project" value="TreeGrafter"/>
</dbReference>
<name>A0A4W5LIM9_9TELE</name>
<dbReference type="Proteomes" id="UP000314982">
    <property type="component" value="Unassembled WGS sequence"/>
</dbReference>
<sequence>MLLNLLIPFVLTVGSGSKDSPHLELPEVSLLLQTVINILLPPRIISTSRTKNFMLD</sequence>
<reference evidence="3" key="2">
    <citation type="submission" date="2025-08" db="UniProtKB">
        <authorList>
            <consortium name="Ensembl"/>
        </authorList>
    </citation>
    <scope>IDENTIFICATION</scope>
</reference>